<dbReference type="Proteomes" id="UP000629619">
    <property type="component" value="Unassembled WGS sequence"/>
</dbReference>
<evidence type="ECO:0000313" key="3">
    <source>
        <dbReference type="Proteomes" id="UP000629619"/>
    </source>
</evidence>
<proteinExistence type="predicted"/>
<evidence type="ECO:0000313" key="2">
    <source>
        <dbReference type="EMBL" id="GIF04705.1"/>
    </source>
</evidence>
<protein>
    <submittedName>
        <fullName evidence="2">Uncharacterized protein</fullName>
    </submittedName>
</protein>
<dbReference type="EMBL" id="BOMW01000020">
    <property type="protein sequence ID" value="GIF04705.1"/>
    <property type="molecule type" value="Genomic_DNA"/>
</dbReference>
<sequence length="80" mass="9084">MLALANWTPATPDTTSTPATTTAPIAFRRLPKLRRYVRDLMITPRRWTSMFTGWGAIRGREGGRFNAVPPAAPRRERIME</sequence>
<feature type="compositionally biased region" description="Low complexity" evidence="1">
    <location>
        <begin position="8"/>
        <end position="23"/>
    </location>
</feature>
<comment type="caution">
    <text evidence="2">The sequence shown here is derived from an EMBL/GenBank/DDBJ whole genome shotgun (WGS) entry which is preliminary data.</text>
</comment>
<keyword evidence="3" id="KW-1185">Reference proteome</keyword>
<dbReference type="AlphaFoldDB" id="A0A919TJX1"/>
<organism evidence="2 3">
    <name type="scientific">Actinoplanes siamensis</name>
    <dbReference type="NCBI Taxonomy" id="1223317"/>
    <lineage>
        <taxon>Bacteria</taxon>
        <taxon>Bacillati</taxon>
        <taxon>Actinomycetota</taxon>
        <taxon>Actinomycetes</taxon>
        <taxon>Micromonosporales</taxon>
        <taxon>Micromonosporaceae</taxon>
        <taxon>Actinoplanes</taxon>
    </lineage>
</organism>
<accession>A0A919TJX1</accession>
<evidence type="ECO:0000256" key="1">
    <source>
        <dbReference type="SAM" id="MobiDB-lite"/>
    </source>
</evidence>
<gene>
    <name evidence="2" type="ORF">Asi03nite_22430</name>
</gene>
<name>A0A919TJX1_9ACTN</name>
<feature type="region of interest" description="Disordered" evidence="1">
    <location>
        <begin position="1"/>
        <end position="23"/>
    </location>
</feature>
<reference evidence="2" key="1">
    <citation type="submission" date="2021-01" db="EMBL/GenBank/DDBJ databases">
        <title>Whole genome shotgun sequence of Actinoplanes siamensis NBRC 109076.</title>
        <authorList>
            <person name="Komaki H."/>
            <person name="Tamura T."/>
        </authorList>
    </citation>
    <scope>NUCLEOTIDE SEQUENCE</scope>
    <source>
        <strain evidence="2">NBRC 109076</strain>
    </source>
</reference>